<dbReference type="SUPFAM" id="SSF56322">
    <property type="entry name" value="ADC synthase"/>
    <property type="match status" value="1"/>
</dbReference>
<comment type="function">
    <text evidence="4">Catalyzes the conversion of chorismate to isochorismate.</text>
</comment>
<evidence type="ECO:0000256" key="3">
    <source>
        <dbReference type="ARBA" id="ARBA00023235"/>
    </source>
</evidence>
<keyword evidence="4" id="KW-0474">Menaquinone biosynthesis</keyword>
<feature type="active site" description="Proton acceptor" evidence="4">
    <location>
        <position position="219"/>
    </location>
</feature>
<organism evidence="6 7">
    <name type="scientific">Lentibacillus halodurans</name>
    <dbReference type="NCBI Taxonomy" id="237679"/>
    <lineage>
        <taxon>Bacteria</taxon>
        <taxon>Bacillati</taxon>
        <taxon>Bacillota</taxon>
        <taxon>Bacilli</taxon>
        <taxon>Bacillales</taxon>
        <taxon>Bacillaceae</taxon>
        <taxon>Lentibacillus</taxon>
    </lineage>
</organism>
<dbReference type="InterPro" id="IPR004561">
    <property type="entry name" value="IsoChor_synthase"/>
</dbReference>
<comment type="cofactor">
    <cofactor evidence="4">
        <name>Mg(2+)</name>
        <dbReference type="ChEBI" id="CHEBI:18420"/>
    </cofactor>
</comment>
<evidence type="ECO:0000313" key="7">
    <source>
        <dbReference type="Proteomes" id="UP000198642"/>
    </source>
</evidence>
<name>A0A1I0WTJ7_9BACI</name>
<dbReference type="EC" id="5.4.4.2" evidence="4"/>
<dbReference type="UniPathway" id="UPA00079"/>
<keyword evidence="3 4" id="KW-0413">Isomerase</keyword>
<evidence type="ECO:0000256" key="1">
    <source>
        <dbReference type="ARBA" id="ARBA00000799"/>
    </source>
</evidence>
<dbReference type="HAMAP" id="MF_01935">
    <property type="entry name" value="MenF"/>
    <property type="match status" value="1"/>
</dbReference>
<feature type="active site" description="Proton donor" evidence="4">
    <location>
        <position position="268"/>
    </location>
</feature>
<dbReference type="RefSeq" id="WP_090234893.1">
    <property type="nucleotide sequence ID" value="NZ_FOJW01000003.1"/>
</dbReference>
<feature type="binding site" evidence="4">
    <location>
        <position position="312"/>
    </location>
    <ligand>
        <name>Mg(2+)</name>
        <dbReference type="ChEBI" id="CHEBI:18420"/>
    </ligand>
</feature>
<feature type="domain" description="Chorismate-utilising enzyme C-terminal" evidence="5">
    <location>
        <begin position="199"/>
        <end position="451"/>
    </location>
</feature>
<evidence type="ECO:0000259" key="5">
    <source>
        <dbReference type="Pfam" id="PF00425"/>
    </source>
</evidence>
<comment type="catalytic activity">
    <reaction evidence="1 4">
        <text>chorismate = isochorismate</text>
        <dbReference type="Rhea" id="RHEA:18985"/>
        <dbReference type="ChEBI" id="CHEBI:29748"/>
        <dbReference type="ChEBI" id="CHEBI:29780"/>
        <dbReference type="EC" id="5.4.4.2"/>
    </reaction>
</comment>
<dbReference type="InterPro" id="IPR034681">
    <property type="entry name" value="MenF"/>
</dbReference>
<keyword evidence="4" id="KW-0479">Metal-binding</keyword>
<dbReference type="STRING" id="237679.SAMN04488072_103256"/>
<comment type="pathway">
    <text evidence="4">Quinol/quinone metabolism; 1,4-dihydroxy-2-naphthoate biosynthesis; 1,4-dihydroxy-2-naphthoate from chorismate: step 1/7.</text>
</comment>
<dbReference type="Proteomes" id="UP000198642">
    <property type="component" value="Unassembled WGS sequence"/>
</dbReference>
<protein>
    <recommendedName>
        <fullName evidence="4">Isochorismate synthase MenF</fullName>
        <ecNumber evidence="4">5.4.4.2</ecNumber>
    </recommendedName>
    <alternativeName>
        <fullName evidence="4">Isochorismate mutase</fullName>
    </alternativeName>
</protein>
<dbReference type="PANTHER" id="PTHR42839">
    <property type="entry name" value="ISOCHORISMATE SYNTHASE ENTC"/>
    <property type="match status" value="1"/>
</dbReference>
<dbReference type="GO" id="GO:0000287">
    <property type="term" value="F:magnesium ion binding"/>
    <property type="evidence" value="ECO:0007669"/>
    <property type="project" value="UniProtKB-UniRule"/>
</dbReference>
<evidence type="ECO:0000256" key="2">
    <source>
        <dbReference type="ARBA" id="ARBA00005297"/>
    </source>
</evidence>
<dbReference type="UniPathway" id="UPA01057">
    <property type="reaction ID" value="UER00163"/>
</dbReference>
<dbReference type="Pfam" id="PF00425">
    <property type="entry name" value="Chorismate_bind"/>
    <property type="match status" value="1"/>
</dbReference>
<comment type="pathway">
    <text evidence="4">Quinol/quinone metabolism; menaquinone biosynthesis.</text>
</comment>
<gene>
    <name evidence="4" type="primary">menF</name>
    <name evidence="6" type="ORF">SAMN04488072_103256</name>
</gene>
<dbReference type="InterPro" id="IPR005801">
    <property type="entry name" value="ADC_synthase"/>
</dbReference>
<sequence length="461" mass="51641">MIEVSETSLQSMLEKAVNEAKINHTSPLMSMTKEIKKIDPILFFEAAKKSAMDRTFWSSTADNFTVVGVGSAYDLIAETNRIEQTEAVWKKLLDEAIIHNPYETPGTGILALGGMSFDPTKQKSVLWKNFPHLAFTIPKFMLTEWEDACYLTMNIQVGKDDHPLQLADKLKRTEDMLLNTSGYLPEEPDIDKTEEVAPTEWKRTVKYATDFIKEHSADKIVLARERLVRLTDEAVVSTTLNKLTDTQPNSYVFAFERAGDCFVGASPERLVKQDKNDVLSTCLAGTAPRGKTKAEDARIGTSLLHDEKNRREHDFVVKMIRQSMENFCSSIDVPEEPVIYPLKNLQHLYTPVNATLKEGYSIFDIIGELHPTPALGGVPRNKSLAFIREHERVDRGWYGAPVGWLDSNRNGEFAVAIRSGLIQGNQASLFAGCGIVKDSEPEAEYEETNIKFMPMLSVLGG</sequence>
<dbReference type="PANTHER" id="PTHR42839:SF1">
    <property type="entry name" value="ISOCHORISMATE SYNTHASE MENF"/>
    <property type="match status" value="1"/>
</dbReference>
<dbReference type="Gene3D" id="3.60.120.10">
    <property type="entry name" value="Anthranilate synthase"/>
    <property type="match status" value="1"/>
</dbReference>
<dbReference type="GO" id="GO:0009697">
    <property type="term" value="P:salicylic acid biosynthetic process"/>
    <property type="evidence" value="ECO:0007669"/>
    <property type="project" value="TreeGrafter"/>
</dbReference>
<comment type="similarity">
    <text evidence="2 4">Belongs to the isochorismate synthase family.</text>
</comment>
<keyword evidence="7" id="KW-1185">Reference proteome</keyword>
<dbReference type="EMBL" id="FOJW01000003">
    <property type="protein sequence ID" value="SFA91757.1"/>
    <property type="molecule type" value="Genomic_DNA"/>
</dbReference>
<dbReference type="OrthoDB" id="9803598at2"/>
<proteinExistence type="inferred from homology"/>
<feature type="binding site" evidence="4">
    <location>
        <position position="447"/>
    </location>
    <ligand>
        <name>Mg(2+)</name>
        <dbReference type="ChEBI" id="CHEBI:18420"/>
    </ligand>
</feature>
<dbReference type="GO" id="GO:0009234">
    <property type="term" value="P:menaquinone biosynthetic process"/>
    <property type="evidence" value="ECO:0007669"/>
    <property type="project" value="UniProtKB-UniRule"/>
</dbReference>
<dbReference type="NCBIfam" id="TIGR00543">
    <property type="entry name" value="isochor_syn"/>
    <property type="match status" value="1"/>
</dbReference>
<evidence type="ECO:0000313" key="6">
    <source>
        <dbReference type="EMBL" id="SFA91757.1"/>
    </source>
</evidence>
<reference evidence="6 7" key="1">
    <citation type="submission" date="2016-10" db="EMBL/GenBank/DDBJ databases">
        <authorList>
            <person name="de Groot N.N."/>
        </authorList>
    </citation>
    <scope>NUCLEOTIDE SEQUENCE [LARGE SCALE GENOMIC DNA]</scope>
    <source>
        <strain evidence="6 7">CGMCC 1.3702</strain>
    </source>
</reference>
<evidence type="ECO:0000256" key="4">
    <source>
        <dbReference type="HAMAP-Rule" id="MF_01935"/>
    </source>
</evidence>
<dbReference type="GO" id="GO:0008909">
    <property type="term" value="F:isochorismate synthase activity"/>
    <property type="evidence" value="ECO:0007669"/>
    <property type="project" value="UniProtKB-UniRule"/>
</dbReference>
<accession>A0A1I0WTJ7</accession>
<dbReference type="InterPro" id="IPR015890">
    <property type="entry name" value="Chorismate_C"/>
</dbReference>
<dbReference type="AlphaFoldDB" id="A0A1I0WTJ7"/>
<keyword evidence="4" id="KW-0460">Magnesium</keyword>